<evidence type="ECO:0000256" key="1">
    <source>
        <dbReference type="ARBA" id="ARBA00022448"/>
    </source>
</evidence>
<reference evidence="4" key="3">
    <citation type="submission" date="2025-09" db="UniProtKB">
        <authorList>
            <consortium name="Ensembl"/>
        </authorList>
    </citation>
    <scope>IDENTIFICATION</scope>
</reference>
<dbReference type="GeneTree" id="ENSGT00940000154684"/>
<evidence type="ECO:0000259" key="3">
    <source>
        <dbReference type="Pfam" id="PF12624"/>
    </source>
</evidence>
<protein>
    <recommendedName>
        <fullName evidence="3">Chorein N-terminal domain-containing protein</fullName>
    </recommendedName>
</protein>
<dbReference type="Proteomes" id="UP000265040">
    <property type="component" value="Chromosome 16"/>
</dbReference>
<dbReference type="PANTHER" id="PTHR12517:SF0">
    <property type="entry name" value="INTERMEMBRANE LIPID TRANSFER PROTEIN VPS13B"/>
    <property type="match status" value="1"/>
</dbReference>
<reference evidence="4 5" key="1">
    <citation type="submission" date="2021-04" db="EMBL/GenBank/DDBJ databases">
        <authorList>
            <consortium name="Wellcome Sanger Institute Data Sharing"/>
        </authorList>
    </citation>
    <scope>NUCLEOTIDE SEQUENCE [LARGE SCALE GENOMIC DNA]</scope>
</reference>
<feature type="region of interest" description="Disordered" evidence="2">
    <location>
        <begin position="363"/>
        <end position="384"/>
    </location>
</feature>
<dbReference type="Pfam" id="PF12624">
    <property type="entry name" value="VPS13_N"/>
    <property type="match status" value="1"/>
</dbReference>
<dbReference type="Ensembl" id="ENSATET00000080532.1">
    <property type="protein sequence ID" value="ENSATEP00000078161.1"/>
    <property type="gene ID" value="ENSATEG00000024830.3"/>
</dbReference>
<evidence type="ECO:0000313" key="4">
    <source>
        <dbReference type="Ensembl" id="ENSATEP00000078161.1"/>
    </source>
</evidence>
<sequence length="1169" mass="130057">MLESYVTPLLMSYVNKYIKNLKPTDLQLSLWGGDVVLSKLDLKLDVLEQELKLPFTFMSGHIHELRIHVPWTKLGSEPVVITINTMECILKLRDGAQDDHESGSSSTSRSVSDSSKAVAKPRRLQQAAPSDPDLPPGYVQSLIRRVVNNVNIVVNNLILKYVEDDIVLSVNITSAECYTVDDMWDRAFMDITAPELVLRKVINFADCTVCLDKRNASGKIEFYQDPLLYKCSFRTRLHFTYDNINSKIPSVIKIQTMVESLKLSITDQQLPMFIRILQLIIALYYGEIGGHKQGDGEEGTGHPLGFLSCDLTGLDVDMENQGTSQYPSTDLYMQSGSSDEADQGWVSWAWSFVPAIVGTEEKSEDDLYQQRETGGTPNSQQQHTHKDPIVSIGFYCTKASVTFKLTETQSESTYYSPQKVKSREVLCLEQQGITIEVLMMGEPFFNCQIGFVGCRALCLKSIMGVRDFEENMNRSEEDAVFFVCGDSLNSKGMTYLTNSLFDYRSPENNGVRAEFILDASNHKETYTEIAGMQRFGAFYMDYLYTMESSSGKGPQDFSAPSMEEVVPTIQETSVKRLVVGPLDVRLHSSAVHRILKMVTCAMDHEYEPYCKPQRATPEVISSLEEFIPTRLTCLTLLQVSVTFSMAEFNLLHTLMPVIMGRKAAQGPVNTPVFQQVRPLPSVQFQVERVNVEHSVPMYAPELVSAVSGLSQPSDNLLHHCYAHVYLKVFGFQAGMTCHDSTGSFLPLIPIIPSFSTALYGKLIQMPSYWSKRSSVPITEFIFELPHFTVQATRAQTLLLEVICQSWTHSMINGNPVTLSESLLSEVYKARGVKSLGPSPTLEGSVQNLELKFCSRATMKCASGTVGAVKVCARTPGVCSCGMKEKLVPLIQGPSDTKELHISRWLNEIRKPESLLAPDLLAFSVLVPQQGDDCRNSGAVLLVSVQGIAVNVDPVFCTWLLYQPHRGSSRQQQQVCNPLSFPLAKRREDEVSIGSTPLAKQPSNQASDYASSPVKTKTVTESRPLSVPMKVMLDTAPAESWTTSDERMKELIAQVWDAVKRLTLQLEVQSCCVFLPNDSLPSPSTIICGDIPGTVRSWYHNQASMPGTLVVCLPQISVLSAGHKYMEPIQELPFVVSRPILEEGKFSHYSKTVTSAALSMLPLKLTTQCF</sequence>
<feature type="compositionally biased region" description="Low complexity" evidence="2">
    <location>
        <begin position="103"/>
        <end position="115"/>
    </location>
</feature>
<feature type="compositionally biased region" description="Polar residues" evidence="2">
    <location>
        <begin position="370"/>
        <end position="382"/>
    </location>
</feature>
<proteinExistence type="predicted"/>
<name>A0AAQ6IT29_ANATE</name>
<feature type="compositionally biased region" description="Polar residues" evidence="2">
    <location>
        <begin position="1000"/>
        <end position="1020"/>
    </location>
</feature>
<keyword evidence="1" id="KW-0813">Transport</keyword>
<dbReference type="AlphaFoldDB" id="A0AAQ6IT29"/>
<organism evidence="4 5">
    <name type="scientific">Anabas testudineus</name>
    <name type="common">Climbing perch</name>
    <name type="synonym">Anthias testudineus</name>
    <dbReference type="NCBI Taxonomy" id="64144"/>
    <lineage>
        <taxon>Eukaryota</taxon>
        <taxon>Metazoa</taxon>
        <taxon>Chordata</taxon>
        <taxon>Craniata</taxon>
        <taxon>Vertebrata</taxon>
        <taxon>Euteleostomi</taxon>
        <taxon>Actinopterygii</taxon>
        <taxon>Neopterygii</taxon>
        <taxon>Teleostei</taxon>
        <taxon>Neoteleostei</taxon>
        <taxon>Acanthomorphata</taxon>
        <taxon>Anabantaria</taxon>
        <taxon>Anabantiformes</taxon>
        <taxon>Anabantoidei</taxon>
        <taxon>Anabantidae</taxon>
        <taxon>Anabas</taxon>
    </lineage>
</organism>
<accession>A0AAQ6IT29</accession>
<feature type="region of interest" description="Disordered" evidence="2">
    <location>
        <begin position="96"/>
        <end position="133"/>
    </location>
</feature>
<dbReference type="InterPro" id="IPR026854">
    <property type="entry name" value="VPS13_N"/>
</dbReference>
<dbReference type="PANTHER" id="PTHR12517">
    <property type="entry name" value="VACUOLAR PROTEIN SORTING-ASSOCIATED PROTEIN 13B"/>
    <property type="match status" value="1"/>
</dbReference>
<feature type="region of interest" description="Disordered" evidence="2">
    <location>
        <begin position="991"/>
        <end position="1020"/>
    </location>
</feature>
<keyword evidence="5" id="KW-1185">Reference proteome</keyword>
<evidence type="ECO:0000313" key="5">
    <source>
        <dbReference type="Proteomes" id="UP000265040"/>
    </source>
</evidence>
<reference evidence="4" key="2">
    <citation type="submission" date="2025-08" db="UniProtKB">
        <authorList>
            <consortium name="Ensembl"/>
        </authorList>
    </citation>
    <scope>IDENTIFICATION</scope>
</reference>
<evidence type="ECO:0000256" key="2">
    <source>
        <dbReference type="SAM" id="MobiDB-lite"/>
    </source>
</evidence>
<feature type="domain" description="Chorein N-terminal" evidence="3">
    <location>
        <begin position="1"/>
        <end position="1155"/>
    </location>
</feature>
<dbReference type="InterPro" id="IPR039782">
    <property type="entry name" value="VPS13B"/>
</dbReference>
<gene>
    <name evidence="4" type="primary">VPS13B</name>
</gene>